<keyword evidence="2 4" id="KW-0371">Homeobox</keyword>
<feature type="domain" description="Homeobox" evidence="7">
    <location>
        <begin position="365"/>
        <end position="425"/>
    </location>
</feature>
<sequence length="516" mass="56946">MSSKCSSLHTICLSGKSLHRMFVRCLKAAAAAERSSCDYTTANRIAGTYLGRYLAAINSPDNPVTDQPGPSLRQLTLSGPLIASVKSNQDINLTPFQINIETVHPYRINMNFAHQQEHPLNGFLQWNPEFFAQMQTSAGQTCLGENFVQPTAAATASVMDLSSNGLVIQTHDDLQSFKEMPKIKYPNLTSTEHHQLNNVQNGAIQSNDEALEQFYAGSNGCQLISGGSDQMTMQNPLSGYFPHHPSYQQWYQEMSAAAEQQHQMAALQAMYFPQFTQSAPISNDDIVGPLQRSGFIGSCNPWNQSRLKFVQAPSPPVHRLAPTPGDGEDSDKENIDPRGGSSPPIIRPFSSSPGHLASDAEQTGRSKRQGRTVFTKQQLEILNGHFNHRQYLSLAERAQLSEQLCLSQKQVKIWFQNMRSKAKRVMNASSRTQPQDLAQKQSQEAFECAGNQVTSALDENHNVSRNESTGESSYFYQPPTINSFLCPNPDSPECNGANGCHRTTDSDSPSNLVIDC</sequence>
<dbReference type="SMART" id="SM00389">
    <property type="entry name" value="HOX"/>
    <property type="match status" value="1"/>
</dbReference>
<feature type="DNA-binding region" description="Homeobox" evidence="4">
    <location>
        <begin position="367"/>
        <end position="426"/>
    </location>
</feature>
<evidence type="ECO:0000256" key="4">
    <source>
        <dbReference type="PROSITE-ProRule" id="PRU00108"/>
    </source>
</evidence>
<dbReference type="InterPro" id="IPR017970">
    <property type="entry name" value="Homeobox_CS"/>
</dbReference>
<dbReference type="InterPro" id="IPR001356">
    <property type="entry name" value="HD"/>
</dbReference>
<dbReference type="GO" id="GO:0000978">
    <property type="term" value="F:RNA polymerase II cis-regulatory region sequence-specific DNA binding"/>
    <property type="evidence" value="ECO:0007669"/>
    <property type="project" value="TreeGrafter"/>
</dbReference>
<evidence type="ECO:0000259" key="7">
    <source>
        <dbReference type="PROSITE" id="PS50071"/>
    </source>
</evidence>
<evidence type="ECO:0000256" key="5">
    <source>
        <dbReference type="RuleBase" id="RU000682"/>
    </source>
</evidence>
<protein>
    <submittedName>
        <fullName evidence="8">Dlx homeobox protein</fullName>
    </submittedName>
</protein>
<proteinExistence type="evidence at transcript level"/>
<dbReference type="CDD" id="cd00086">
    <property type="entry name" value="homeodomain"/>
    <property type="match status" value="1"/>
</dbReference>
<comment type="subcellular location">
    <subcellularLocation>
        <location evidence="4 5">Nucleus</location>
    </subcellularLocation>
</comment>
<evidence type="ECO:0000256" key="2">
    <source>
        <dbReference type="ARBA" id="ARBA00023155"/>
    </source>
</evidence>
<keyword evidence="3 4" id="KW-0539">Nucleus</keyword>
<accession>A0A2P1DV69</accession>
<dbReference type="PROSITE" id="PS50071">
    <property type="entry name" value="HOMEOBOX_2"/>
    <property type="match status" value="1"/>
</dbReference>
<evidence type="ECO:0000313" key="8">
    <source>
        <dbReference type="EMBL" id="AVK72285.1"/>
    </source>
</evidence>
<dbReference type="Gene3D" id="1.10.10.60">
    <property type="entry name" value="Homeodomain-like"/>
    <property type="match status" value="1"/>
</dbReference>
<dbReference type="SUPFAM" id="SSF46689">
    <property type="entry name" value="Homeodomain-like"/>
    <property type="match status" value="1"/>
</dbReference>
<name>A0A2P1DV69_ISOPU</name>
<dbReference type="EMBL" id="KY709734">
    <property type="protein sequence ID" value="AVK72285.1"/>
    <property type="molecule type" value="mRNA"/>
</dbReference>
<keyword evidence="1 4" id="KW-0238">DNA-binding</keyword>
<dbReference type="Pfam" id="PF00046">
    <property type="entry name" value="Homeodomain"/>
    <property type="match status" value="1"/>
</dbReference>
<dbReference type="PROSITE" id="PS00027">
    <property type="entry name" value="HOMEOBOX_1"/>
    <property type="match status" value="1"/>
</dbReference>
<feature type="region of interest" description="Disordered" evidence="6">
    <location>
        <begin position="310"/>
        <end position="371"/>
    </location>
</feature>
<dbReference type="GO" id="GO:0005634">
    <property type="term" value="C:nucleus"/>
    <property type="evidence" value="ECO:0007669"/>
    <property type="project" value="UniProtKB-SubCell"/>
</dbReference>
<dbReference type="AlphaFoldDB" id="A0A2P1DV69"/>
<dbReference type="PANTHER" id="PTHR24327:SF41">
    <property type="entry name" value="BRAIN-SPECIFIC HOMEOBOX PROTEIN"/>
    <property type="match status" value="1"/>
</dbReference>
<evidence type="ECO:0000256" key="3">
    <source>
        <dbReference type="ARBA" id="ARBA00023242"/>
    </source>
</evidence>
<feature type="compositionally biased region" description="Low complexity" evidence="6">
    <location>
        <begin position="341"/>
        <end position="353"/>
    </location>
</feature>
<dbReference type="InterPro" id="IPR009057">
    <property type="entry name" value="Homeodomain-like_sf"/>
</dbReference>
<evidence type="ECO:0000256" key="1">
    <source>
        <dbReference type="ARBA" id="ARBA00023125"/>
    </source>
</evidence>
<dbReference type="PANTHER" id="PTHR24327">
    <property type="entry name" value="HOMEOBOX PROTEIN"/>
    <property type="match status" value="1"/>
</dbReference>
<evidence type="ECO:0000256" key="6">
    <source>
        <dbReference type="SAM" id="MobiDB-lite"/>
    </source>
</evidence>
<organism evidence="8">
    <name type="scientific">Isodiametra pulchra</name>
    <name type="common">Acoelomorph flatworm</name>
    <name type="synonym">Convoluta pulchra</name>
    <dbReference type="NCBI Taxonomy" id="504439"/>
    <lineage>
        <taxon>Eukaryota</taxon>
        <taxon>Metazoa</taxon>
        <taxon>Xenacoelomorpha</taxon>
        <taxon>Acoelomorpha</taxon>
        <taxon>Acoela</taxon>
        <taxon>Isodiametridae</taxon>
        <taxon>Isodiametra</taxon>
    </lineage>
</organism>
<dbReference type="GO" id="GO:0000981">
    <property type="term" value="F:DNA-binding transcription factor activity, RNA polymerase II-specific"/>
    <property type="evidence" value="ECO:0007669"/>
    <property type="project" value="InterPro"/>
</dbReference>
<reference evidence="8" key="1">
    <citation type="journal article" date="2018" name="Nature">
        <title>Convergent evolution of bilaterian nerve cords.</title>
        <authorList>
            <person name="Martin-Duran J.M."/>
            <person name="Pang K."/>
            <person name="Borve A."/>
            <person name="Le H.S."/>
            <person name="Furu A."/>
            <person name="Cannon J.T."/>
            <person name="Jondelius U."/>
            <person name="Hejnol A."/>
        </authorList>
    </citation>
    <scope>NUCLEOTIDE SEQUENCE</scope>
</reference>
<dbReference type="InterPro" id="IPR050460">
    <property type="entry name" value="Distal-less_Homeobox_TF"/>
</dbReference>